<keyword evidence="4 12" id="KW-0812">Transmembrane</keyword>
<evidence type="ECO:0000256" key="12">
    <source>
        <dbReference type="SAM" id="Phobius"/>
    </source>
</evidence>
<dbReference type="InterPro" id="IPR051319">
    <property type="entry name" value="Oligoribo/pAp-PDE_c-di-AMP_PDE"/>
</dbReference>
<dbReference type="RefSeq" id="WP_304515196.1">
    <property type="nucleotide sequence ID" value="NZ_JAOSID010000002.1"/>
</dbReference>
<dbReference type="SUPFAM" id="SSF55658">
    <property type="entry name" value="L9 N-domain-like"/>
    <property type="match status" value="1"/>
</dbReference>
<keyword evidence="5 11" id="KW-0699">rRNA-binding</keyword>
<dbReference type="InterPro" id="IPR020594">
    <property type="entry name" value="Ribosomal_bL9_bac/chp"/>
</dbReference>
<dbReference type="InterPro" id="IPR049553">
    <property type="entry name" value="GdpP-like_PAS"/>
</dbReference>
<dbReference type="InterPro" id="IPR043128">
    <property type="entry name" value="Rev_trsase/Diguanyl_cyclase"/>
</dbReference>
<keyword evidence="6 11" id="KW-0694">RNA-binding</keyword>
<dbReference type="Proteomes" id="UP001172036">
    <property type="component" value="Unassembled WGS sequence"/>
</dbReference>
<dbReference type="HAMAP" id="MF_00503">
    <property type="entry name" value="Ribosomal_bL9"/>
    <property type="match status" value="1"/>
</dbReference>
<proteinExistence type="inferred from homology"/>
<keyword evidence="8 12" id="KW-1133">Transmembrane helix</keyword>
<sequence length="844" mass="97788">MLLSIFKKKNIHNYKKIILVCFLITAFLYMIFCDYDNIKQLFQNPNKEIQETKNIILKLFFSILGKIVIFFIILGIYFNFNNHLKVKKLENRLKLWSKLSYYINQIGEEVFNELPIGIIVTKKISGEIQWLNTYANKIFNNPELNTPIQNLNTEIAQLLNSTKKEEKIIVNMKEENFDCLYKKEFNVFYLFNVTEREQIKNLYHQTTPALVFLSFDHLENSLKNWDFSEQSQIKAEYLSTISDFIELYQGYLKQLSDDKFLLLLNRKQLEKMIEDKFSILKHVRHISDKYKLKITLSMGISCYNLSYNQLAYYAQSALELAQKRGGDQVVVNIENQKIQYFGATKTSLSTNSKVPARVNSEIIKELLEKHKNCFFVSHINPDLDALGSMIAFYKIAASINDNNRHYLIIDEDKIDQNFNIIYQNLKIEEPKLSQQIISTKQAYKIMDQNSLLVILDTQNQEILNSPELLDLTTNIVIIDHHRSSEKVIENIFIYTDSSASSTVEMLIELIYFLNKNVNITPFEASIMYGGMIIDTNYFTYRTNARTLEAAAQLINMGAEGDKVKTWLRPKFTQIVEINQLISEMEIYMNKFAIIRSQKKDNNRDFLAKVSDNALNIQNIDAAFAIGQIQPNKIGISARSCNSINVQMIMEQMNGGGHINSAATQIDEEDINEVINKLKNILKLEYQEGVENMKKKRIILLEDIQHKGKKGDIIEISSGYSNFLIKENKALLADKKNITKLAEETKLKEKQDAEHALLMNKLKESIENKQINLQVNVKPNGKLYGKITVKHIVDEFFEKYNILINEKKIILDSEINTLGMHKVNVILTKDIKTYFVISVTAKNNE</sequence>
<dbReference type="Pfam" id="PF01368">
    <property type="entry name" value="DHH"/>
    <property type="match status" value="1"/>
</dbReference>
<feature type="transmembrane region" description="Helical" evidence="12">
    <location>
        <begin position="17"/>
        <end position="35"/>
    </location>
</feature>
<dbReference type="InterPro" id="IPR029787">
    <property type="entry name" value="Nucleotide_cyclase"/>
</dbReference>
<dbReference type="SMART" id="SM00267">
    <property type="entry name" value="GGDEF"/>
    <property type="match status" value="1"/>
</dbReference>
<dbReference type="PANTHER" id="PTHR47618:SF2">
    <property type="entry name" value="CYCLIC-DI-AMP PHOSPHODIESTERASE GDPP"/>
    <property type="match status" value="1"/>
</dbReference>
<evidence type="ECO:0000313" key="15">
    <source>
        <dbReference type="Proteomes" id="UP001172036"/>
    </source>
</evidence>
<keyword evidence="9 12" id="KW-0472">Membrane</keyword>
<feature type="domain" description="GGDEF" evidence="13">
    <location>
        <begin position="206"/>
        <end position="334"/>
    </location>
</feature>
<evidence type="ECO:0000259" key="13">
    <source>
        <dbReference type="PROSITE" id="PS50887"/>
    </source>
</evidence>
<dbReference type="Pfam" id="PF02272">
    <property type="entry name" value="DHHA1"/>
    <property type="match status" value="1"/>
</dbReference>
<organism evidence="14 15">
    <name type="scientific">Candidatus Phytoplasma melaleucae</name>
    <dbReference type="NCBI Taxonomy" id="2982630"/>
    <lineage>
        <taxon>Bacteria</taxon>
        <taxon>Bacillati</taxon>
        <taxon>Mycoplasmatota</taxon>
        <taxon>Mollicutes</taxon>
        <taxon>Acholeplasmatales</taxon>
        <taxon>Acholeplasmataceae</taxon>
        <taxon>Candidatus Phytoplasma</taxon>
    </lineage>
</organism>
<evidence type="ECO:0000256" key="3">
    <source>
        <dbReference type="ARBA" id="ARBA00022475"/>
    </source>
</evidence>
<gene>
    <name evidence="11 14" type="primary">rplI</name>
    <name evidence="14" type="ORF">OC680_00645</name>
</gene>
<comment type="function">
    <text evidence="11">Binds to the 23S rRNA.</text>
</comment>
<dbReference type="Pfam" id="PF03948">
    <property type="entry name" value="Ribosomal_L9_C"/>
    <property type="match status" value="1"/>
</dbReference>
<dbReference type="InterPro" id="IPR000160">
    <property type="entry name" value="GGDEF_dom"/>
</dbReference>
<evidence type="ECO:0000313" key="14">
    <source>
        <dbReference type="EMBL" id="MDO8167992.1"/>
    </source>
</evidence>
<dbReference type="InterPro" id="IPR036791">
    <property type="entry name" value="Ribosomal_bL9_C_sf"/>
</dbReference>
<dbReference type="PROSITE" id="PS50887">
    <property type="entry name" value="GGDEF"/>
    <property type="match status" value="1"/>
</dbReference>
<dbReference type="Gene3D" id="3.90.1640.10">
    <property type="entry name" value="inorganic pyrophosphatase (n-terminal core)"/>
    <property type="match status" value="1"/>
</dbReference>
<dbReference type="Gene3D" id="3.10.310.30">
    <property type="match status" value="1"/>
</dbReference>
<dbReference type="Gene3D" id="3.10.430.100">
    <property type="entry name" value="Ribosomal protein L9, C-terminal domain"/>
    <property type="match status" value="1"/>
</dbReference>
<evidence type="ECO:0000256" key="2">
    <source>
        <dbReference type="ARBA" id="ARBA00010605"/>
    </source>
</evidence>
<keyword evidence="7 11" id="KW-0689">Ribosomal protein</keyword>
<dbReference type="Gene3D" id="3.30.70.270">
    <property type="match status" value="1"/>
</dbReference>
<dbReference type="SUPFAM" id="SSF55073">
    <property type="entry name" value="Nucleotide cyclase"/>
    <property type="match status" value="1"/>
</dbReference>
<evidence type="ECO:0000256" key="4">
    <source>
        <dbReference type="ARBA" id="ARBA00022692"/>
    </source>
</evidence>
<dbReference type="Pfam" id="PF24898">
    <property type="entry name" value="GGDEF_GdpP"/>
    <property type="match status" value="1"/>
</dbReference>
<comment type="subcellular location">
    <subcellularLocation>
        <location evidence="1">Cell membrane</location>
        <topology evidence="1">Multi-pass membrane protein</topology>
    </subcellularLocation>
</comment>
<dbReference type="NCBIfam" id="TIGR00158">
    <property type="entry name" value="L9"/>
    <property type="match status" value="1"/>
</dbReference>
<evidence type="ECO:0000256" key="6">
    <source>
        <dbReference type="ARBA" id="ARBA00022884"/>
    </source>
</evidence>
<dbReference type="Gene3D" id="3.30.450.20">
    <property type="entry name" value="PAS domain"/>
    <property type="match status" value="1"/>
</dbReference>
<comment type="caution">
    <text evidence="14">The sequence shown here is derived from an EMBL/GenBank/DDBJ whole genome shotgun (WGS) entry which is preliminary data.</text>
</comment>
<name>A0ABT9DEA2_9MOLU</name>
<dbReference type="Pfam" id="PF21370">
    <property type="entry name" value="PAS_GdpP"/>
    <property type="match status" value="1"/>
</dbReference>
<dbReference type="EMBL" id="JAOSID010000002">
    <property type="protein sequence ID" value="MDO8167992.1"/>
    <property type="molecule type" value="Genomic_DNA"/>
</dbReference>
<evidence type="ECO:0000256" key="8">
    <source>
        <dbReference type="ARBA" id="ARBA00022989"/>
    </source>
</evidence>
<evidence type="ECO:0000256" key="5">
    <source>
        <dbReference type="ARBA" id="ARBA00022730"/>
    </source>
</evidence>
<dbReference type="GO" id="GO:0005840">
    <property type="term" value="C:ribosome"/>
    <property type="evidence" value="ECO:0007669"/>
    <property type="project" value="UniProtKB-KW"/>
</dbReference>
<dbReference type="SUPFAM" id="SSF55653">
    <property type="entry name" value="Ribosomal protein L9 C-domain"/>
    <property type="match status" value="1"/>
</dbReference>
<evidence type="ECO:0000256" key="1">
    <source>
        <dbReference type="ARBA" id="ARBA00004651"/>
    </source>
</evidence>
<protein>
    <recommendedName>
        <fullName evidence="11">Large ribosomal subunit protein bL9</fullName>
    </recommendedName>
</protein>
<dbReference type="PANTHER" id="PTHR47618">
    <property type="entry name" value="BIFUNCTIONAL OLIGORIBONUCLEASE AND PAP PHOSPHATASE NRNA"/>
    <property type="match status" value="1"/>
</dbReference>
<feature type="transmembrane region" description="Helical" evidence="12">
    <location>
        <begin position="55"/>
        <end position="78"/>
    </location>
</feature>
<dbReference type="InterPro" id="IPR009027">
    <property type="entry name" value="Ribosomal_bL9/RNase_H1_N"/>
</dbReference>
<dbReference type="InterPro" id="IPR036935">
    <property type="entry name" value="Ribosomal_bL9_N_sf"/>
</dbReference>
<keyword evidence="10 11" id="KW-0687">Ribonucleoprotein</keyword>
<dbReference type="InterPro" id="IPR020070">
    <property type="entry name" value="Ribosomal_bL9_N"/>
</dbReference>
<dbReference type="Gene3D" id="3.40.5.10">
    <property type="entry name" value="Ribosomal protein L9, N-terminal domain"/>
    <property type="match status" value="1"/>
</dbReference>
<keyword evidence="3" id="KW-1003">Cell membrane</keyword>
<evidence type="ECO:0000256" key="7">
    <source>
        <dbReference type="ARBA" id="ARBA00022980"/>
    </source>
</evidence>
<dbReference type="Pfam" id="PF01281">
    <property type="entry name" value="Ribosomal_L9_N"/>
    <property type="match status" value="1"/>
</dbReference>
<accession>A0ABT9DEA2</accession>
<comment type="similarity">
    <text evidence="2 11">Belongs to the bacterial ribosomal protein bL9 family.</text>
</comment>
<reference evidence="14 15" key="1">
    <citation type="journal article" date="2023" name="Int. J. Syst. Evol. Microbiol.">
        <title>The observation of taxonomic boundaries for the 16SrII and 16SrXXV phytoplasmas using genome-based delimitation.</title>
        <authorList>
            <person name="Rodrigues Jardim B."/>
            <person name="Tran-Nguyen L.T.T."/>
            <person name="Gambley C."/>
            <person name="Al-Sadi A.M."/>
            <person name="Al-Subhi A.M."/>
            <person name="Foissac X."/>
            <person name="Salar P."/>
            <person name="Cai H."/>
            <person name="Yang J.Y."/>
            <person name="Davis R."/>
            <person name="Jones L."/>
            <person name="Rodoni B."/>
            <person name="Constable F.E."/>
        </authorList>
    </citation>
    <scope>NUCLEOTIDE SEQUENCE [LARGE SCALE GENOMIC DNA]</scope>
    <source>
        <strain evidence="14">BAWM-155c</strain>
    </source>
</reference>
<evidence type="ECO:0000256" key="11">
    <source>
        <dbReference type="HAMAP-Rule" id="MF_00503"/>
    </source>
</evidence>
<dbReference type="SUPFAM" id="SSF64182">
    <property type="entry name" value="DHH phosphoesterases"/>
    <property type="match status" value="1"/>
</dbReference>
<evidence type="ECO:0000256" key="9">
    <source>
        <dbReference type="ARBA" id="ARBA00023136"/>
    </source>
</evidence>
<dbReference type="InterPro" id="IPR001667">
    <property type="entry name" value="DDH_dom"/>
</dbReference>
<dbReference type="InterPro" id="IPR003156">
    <property type="entry name" value="DHHA1_dom"/>
</dbReference>
<dbReference type="NCBIfam" id="NF011110">
    <property type="entry name" value="PRK14538.1"/>
    <property type="match status" value="1"/>
</dbReference>
<evidence type="ECO:0000256" key="10">
    <source>
        <dbReference type="ARBA" id="ARBA00023274"/>
    </source>
</evidence>
<dbReference type="InterPro" id="IPR020069">
    <property type="entry name" value="Ribosomal_bL9_C"/>
</dbReference>
<keyword evidence="15" id="KW-1185">Reference proteome</keyword>
<dbReference type="InterPro" id="IPR038763">
    <property type="entry name" value="DHH_sf"/>
</dbReference>